<accession>A0A0V0QM48</accession>
<comment type="similarity">
    <text evidence="2">Belongs to the glycosyl hydrolase 20 family.</text>
</comment>
<dbReference type="SUPFAM" id="SSF51445">
    <property type="entry name" value="(Trans)glycosidases"/>
    <property type="match status" value="1"/>
</dbReference>
<keyword evidence="4 6" id="KW-0378">Hydrolase</keyword>
<dbReference type="InterPro" id="IPR025705">
    <property type="entry name" value="Beta_hexosaminidase_sua/sub"/>
</dbReference>
<protein>
    <recommendedName>
        <fullName evidence="3">beta-N-acetylhexosaminidase</fullName>
        <ecNumber evidence="3">3.2.1.52</ecNumber>
    </recommendedName>
</protein>
<dbReference type="GO" id="GO:0004563">
    <property type="term" value="F:beta-N-acetylhexosaminidase activity"/>
    <property type="evidence" value="ECO:0007669"/>
    <property type="project" value="UniProtKB-EC"/>
</dbReference>
<dbReference type="OMA" id="YSWVPKL"/>
<reference evidence="6 7" key="1">
    <citation type="journal article" date="2015" name="Sci. Rep.">
        <title>Genome of the facultative scuticociliatosis pathogen Pseudocohnilembus persalinus provides insight into its virulence through horizontal gene transfer.</title>
        <authorList>
            <person name="Xiong J."/>
            <person name="Wang G."/>
            <person name="Cheng J."/>
            <person name="Tian M."/>
            <person name="Pan X."/>
            <person name="Warren A."/>
            <person name="Jiang C."/>
            <person name="Yuan D."/>
            <person name="Miao W."/>
        </authorList>
    </citation>
    <scope>NUCLEOTIDE SEQUENCE [LARGE SCALE GENOMIC DNA]</scope>
    <source>
        <strain evidence="6">36N120E</strain>
    </source>
</reference>
<dbReference type="PRINTS" id="PR00738">
    <property type="entry name" value="GLHYDRLASE20"/>
</dbReference>
<dbReference type="Pfam" id="PF00728">
    <property type="entry name" value="Glyco_hydro_20"/>
    <property type="match status" value="1"/>
</dbReference>
<dbReference type="EMBL" id="LDAU01000135">
    <property type="protein sequence ID" value="KRX03330.1"/>
    <property type="molecule type" value="Genomic_DNA"/>
</dbReference>
<dbReference type="InterPro" id="IPR015883">
    <property type="entry name" value="Glyco_hydro_20_cat"/>
</dbReference>
<dbReference type="GO" id="GO:0005975">
    <property type="term" value="P:carbohydrate metabolic process"/>
    <property type="evidence" value="ECO:0007669"/>
    <property type="project" value="InterPro"/>
</dbReference>
<dbReference type="Proteomes" id="UP000054937">
    <property type="component" value="Unassembled WGS sequence"/>
</dbReference>
<dbReference type="GO" id="GO:0016020">
    <property type="term" value="C:membrane"/>
    <property type="evidence" value="ECO:0007669"/>
    <property type="project" value="TreeGrafter"/>
</dbReference>
<dbReference type="Gene3D" id="3.20.20.80">
    <property type="entry name" value="Glycosidases"/>
    <property type="match status" value="1"/>
</dbReference>
<dbReference type="EC" id="3.2.1.52" evidence="3"/>
<evidence type="ECO:0000313" key="6">
    <source>
        <dbReference type="EMBL" id="KRX03330.1"/>
    </source>
</evidence>
<sequence length="366" mass="42081">MMLDTSRHFLSLNVLKKYIDAMMFNKLNVLHIHFTDDPSFPIEIKNQEDLSNFGKFDEDQFYSVDNINELIQYGLERGVRIIPEIDSPTNTYSWGFSDQLKSINVFCKDPASAQLDPSQSLTFSTLQQILSQINSQFPDKYVHFGGQAANATCYQQSSSVSQFMTQNNMNTLQLQQYYRTQQKKIWRQDIDSPKQNIIYWVDKTNLNIGFEDSDILQWIGTQADVSQLKEYNNQIILSYGDVLSLDKGFGTVTGQTQDTFSTWLMVYQGINFQDLTGFKGKIIGAEALLWGELNTDQTTMLKSWIRGSSLAERTWNSKANDNAQNNIDLVYRLQDQLVRMTERGIPCSPITTEYCTDNAEVCFYNH</sequence>
<keyword evidence="7" id="KW-1185">Reference proteome</keyword>
<dbReference type="OrthoDB" id="428480at2759"/>
<evidence type="ECO:0000256" key="2">
    <source>
        <dbReference type="ARBA" id="ARBA00006285"/>
    </source>
</evidence>
<dbReference type="PANTHER" id="PTHR22600:SF21">
    <property type="entry name" value="BETA-HEXOSAMINIDASE A"/>
    <property type="match status" value="1"/>
</dbReference>
<comment type="caution">
    <text evidence="6">The sequence shown here is derived from an EMBL/GenBank/DDBJ whole genome shotgun (WGS) entry which is preliminary data.</text>
</comment>
<evidence type="ECO:0000256" key="4">
    <source>
        <dbReference type="ARBA" id="ARBA00022801"/>
    </source>
</evidence>
<gene>
    <name evidence="6" type="ORF">PPERSA_05688</name>
</gene>
<dbReference type="AlphaFoldDB" id="A0A0V0QM48"/>
<evidence type="ECO:0000313" key="7">
    <source>
        <dbReference type="Proteomes" id="UP000054937"/>
    </source>
</evidence>
<dbReference type="GO" id="GO:0030203">
    <property type="term" value="P:glycosaminoglycan metabolic process"/>
    <property type="evidence" value="ECO:0007669"/>
    <property type="project" value="TreeGrafter"/>
</dbReference>
<dbReference type="InterPro" id="IPR017853">
    <property type="entry name" value="GH"/>
</dbReference>
<name>A0A0V0QM48_PSEPJ</name>
<evidence type="ECO:0000256" key="3">
    <source>
        <dbReference type="ARBA" id="ARBA00012663"/>
    </source>
</evidence>
<feature type="domain" description="Glycoside hydrolase family 20 catalytic" evidence="5">
    <location>
        <begin position="1"/>
        <end position="317"/>
    </location>
</feature>
<proteinExistence type="inferred from homology"/>
<comment type="catalytic activity">
    <reaction evidence="1">
        <text>Hydrolysis of terminal non-reducing N-acetyl-D-hexosamine residues in N-acetyl-beta-D-hexosaminides.</text>
        <dbReference type="EC" id="3.2.1.52"/>
    </reaction>
</comment>
<dbReference type="PANTHER" id="PTHR22600">
    <property type="entry name" value="BETA-HEXOSAMINIDASE"/>
    <property type="match status" value="1"/>
</dbReference>
<dbReference type="InParanoid" id="A0A0V0QM48"/>
<organism evidence="6 7">
    <name type="scientific">Pseudocohnilembus persalinus</name>
    <name type="common">Ciliate</name>
    <dbReference type="NCBI Taxonomy" id="266149"/>
    <lineage>
        <taxon>Eukaryota</taxon>
        <taxon>Sar</taxon>
        <taxon>Alveolata</taxon>
        <taxon>Ciliophora</taxon>
        <taxon>Intramacronucleata</taxon>
        <taxon>Oligohymenophorea</taxon>
        <taxon>Scuticociliatia</taxon>
        <taxon>Philasterida</taxon>
        <taxon>Pseudocohnilembidae</taxon>
        <taxon>Pseudocohnilembus</taxon>
    </lineage>
</organism>
<evidence type="ECO:0000259" key="5">
    <source>
        <dbReference type="Pfam" id="PF00728"/>
    </source>
</evidence>
<evidence type="ECO:0000256" key="1">
    <source>
        <dbReference type="ARBA" id="ARBA00001231"/>
    </source>
</evidence>